<evidence type="ECO:0000313" key="3">
    <source>
        <dbReference type="Proteomes" id="UP001499841"/>
    </source>
</evidence>
<evidence type="ECO:0000256" key="1">
    <source>
        <dbReference type="SAM" id="MobiDB-lite"/>
    </source>
</evidence>
<organism evidence="2 3">
    <name type="scientific">Georgenia daeguensis</name>
    <dbReference type="NCBI Taxonomy" id="908355"/>
    <lineage>
        <taxon>Bacteria</taxon>
        <taxon>Bacillati</taxon>
        <taxon>Actinomycetota</taxon>
        <taxon>Actinomycetes</taxon>
        <taxon>Micrococcales</taxon>
        <taxon>Bogoriellaceae</taxon>
        <taxon>Georgenia</taxon>
    </lineage>
</organism>
<proteinExistence type="predicted"/>
<name>A0ABP6ULY5_9MICO</name>
<keyword evidence="3" id="KW-1185">Reference proteome</keyword>
<dbReference type="EMBL" id="BAABBA010000032">
    <property type="protein sequence ID" value="GAA3511168.1"/>
    <property type="molecule type" value="Genomic_DNA"/>
</dbReference>
<gene>
    <name evidence="2" type="ORF">GCM10022262_39170</name>
</gene>
<comment type="caution">
    <text evidence="2">The sequence shown here is derived from an EMBL/GenBank/DDBJ whole genome shotgun (WGS) entry which is preliminary data.</text>
</comment>
<evidence type="ECO:0000313" key="2">
    <source>
        <dbReference type="EMBL" id="GAA3511168.1"/>
    </source>
</evidence>
<feature type="compositionally biased region" description="Basic and acidic residues" evidence="1">
    <location>
        <begin position="1"/>
        <end position="31"/>
    </location>
</feature>
<reference evidence="3" key="1">
    <citation type="journal article" date="2019" name="Int. J. Syst. Evol. Microbiol.">
        <title>The Global Catalogue of Microorganisms (GCM) 10K type strain sequencing project: providing services to taxonomists for standard genome sequencing and annotation.</title>
        <authorList>
            <consortium name="The Broad Institute Genomics Platform"/>
            <consortium name="The Broad Institute Genome Sequencing Center for Infectious Disease"/>
            <person name="Wu L."/>
            <person name="Ma J."/>
        </authorList>
    </citation>
    <scope>NUCLEOTIDE SEQUENCE [LARGE SCALE GENOMIC DNA]</scope>
    <source>
        <strain evidence="3">JCM 17459</strain>
    </source>
</reference>
<feature type="region of interest" description="Disordered" evidence="1">
    <location>
        <begin position="1"/>
        <end position="66"/>
    </location>
</feature>
<protein>
    <submittedName>
        <fullName evidence="2">Uncharacterized protein</fullName>
    </submittedName>
</protein>
<sequence length="66" mass="6848">MGEPADKEESGAKQATKERVTESFADRRRAAPDLTGGGRGSDSDARKGKKQKTAGDRAAGAPCGEQ</sequence>
<dbReference type="Proteomes" id="UP001499841">
    <property type="component" value="Unassembled WGS sequence"/>
</dbReference>
<accession>A0ABP6ULY5</accession>